<evidence type="ECO:0000256" key="4">
    <source>
        <dbReference type="ARBA" id="ARBA00022723"/>
    </source>
</evidence>
<comment type="similarity">
    <text evidence="3 7">Belongs to the KduI family.</text>
</comment>
<dbReference type="Gene3D" id="2.60.120.520">
    <property type="entry name" value="pectin degrading enzyme 5-keto 4- deoxyuronate isomerase, domain 1"/>
    <property type="match status" value="1"/>
</dbReference>
<dbReference type="SUPFAM" id="SSF51182">
    <property type="entry name" value="RmlC-like cupins"/>
    <property type="match status" value="1"/>
</dbReference>
<comment type="cofactor">
    <cofactor evidence="7">
        <name>Zn(2+)</name>
        <dbReference type="ChEBI" id="CHEBI:29105"/>
    </cofactor>
    <text evidence="7">Binds 1 zinc ion per subunit.</text>
</comment>
<dbReference type="InterPro" id="IPR027449">
    <property type="entry name" value="KduI_N"/>
</dbReference>
<reference evidence="8" key="1">
    <citation type="submission" date="2021-01" db="EMBL/GenBank/DDBJ databases">
        <title>Tabrizicola alba sp. nov. a motile alkaliphilic bacterium isolated from a soda lake.</title>
        <authorList>
            <person name="Szuroczki S."/>
            <person name="Abbaszade G."/>
            <person name="Schumann P."/>
            <person name="Toth E."/>
        </authorList>
    </citation>
    <scope>NUCLEOTIDE SEQUENCE</scope>
    <source>
        <strain evidence="8">DMG-N-6</strain>
    </source>
</reference>
<feature type="binding site" evidence="7">
    <location>
        <position position="241"/>
    </location>
    <ligand>
        <name>Zn(2+)</name>
        <dbReference type="ChEBI" id="CHEBI:29105"/>
    </ligand>
</feature>
<comment type="pathway">
    <text evidence="2 7">Glycan metabolism; pectin degradation; 2-dehydro-3-deoxy-D-gluconate from pectin: step 4/5.</text>
</comment>
<dbReference type="UniPathway" id="UPA00545">
    <property type="reaction ID" value="UER00826"/>
</dbReference>
<protein>
    <recommendedName>
        <fullName evidence="7">4-deoxy-L-threo-5-hexosulose-uronate ketol-isomerase</fullName>
        <ecNumber evidence="7">5.3.1.17</ecNumber>
    </recommendedName>
    <alternativeName>
        <fullName evidence="7">5-keto-4-deoxyuronate isomerase</fullName>
    </alternativeName>
    <alternativeName>
        <fullName evidence="7">DKI isomerase</fullName>
    </alternativeName>
</protein>
<dbReference type="GO" id="GO:0042840">
    <property type="term" value="P:D-glucuronate catabolic process"/>
    <property type="evidence" value="ECO:0007669"/>
    <property type="project" value="TreeGrafter"/>
</dbReference>
<dbReference type="GO" id="GO:0008270">
    <property type="term" value="F:zinc ion binding"/>
    <property type="evidence" value="ECO:0007669"/>
    <property type="project" value="UniProtKB-UniRule"/>
</dbReference>
<evidence type="ECO:0000256" key="6">
    <source>
        <dbReference type="ARBA" id="ARBA00023235"/>
    </source>
</evidence>
<dbReference type="InterPro" id="IPR007045">
    <property type="entry name" value="KduI"/>
</dbReference>
<sequence>MLTVETRHAVHPAAAKAMDTAALRQNFLGSGLFQSGEIRLIYTHYDRMVVGGVVPGDTPLTLDHVAEAGTASFLDRRELGVVNIGGPGRVSADGTAHEMARGDVLYLPMGSGPVTFAGDGRFFLASAPAHATHSARLIPLAEAKTLNLGAAETANKRRINQFIHPLVMPSCQLVLGYTQFEAGSVWNTMPCHTHDRRMEAYLYFDMKPETRILHLMGEPSETRHLVVANEEAAISPPWSIHSGCGTGEYSFIWCMAGDNVDYTDMDMVAMEDLR</sequence>
<feature type="binding site" evidence="7">
    <location>
        <position position="199"/>
    </location>
    <ligand>
        <name>Zn(2+)</name>
        <dbReference type="ChEBI" id="CHEBI:29105"/>
    </ligand>
</feature>
<feature type="binding site" evidence="7">
    <location>
        <position position="192"/>
    </location>
    <ligand>
        <name>Zn(2+)</name>
        <dbReference type="ChEBI" id="CHEBI:29105"/>
    </ligand>
</feature>
<dbReference type="CDD" id="cd20294">
    <property type="entry name" value="cupin_KduI_N"/>
    <property type="match status" value="1"/>
</dbReference>
<keyword evidence="4 7" id="KW-0479">Metal-binding</keyword>
<keyword evidence="9" id="KW-1185">Reference proteome</keyword>
<organism evidence="8 9">
    <name type="scientific">Szabonella alba</name>
    <dbReference type="NCBI Taxonomy" id="2804194"/>
    <lineage>
        <taxon>Bacteria</taxon>
        <taxon>Pseudomonadati</taxon>
        <taxon>Pseudomonadota</taxon>
        <taxon>Alphaproteobacteria</taxon>
        <taxon>Rhodobacterales</taxon>
        <taxon>Paracoccaceae</taxon>
        <taxon>Szabonella</taxon>
    </lineage>
</organism>
<evidence type="ECO:0000256" key="1">
    <source>
        <dbReference type="ARBA" id="ARBA00000552"/>
    </source>
</evidence>
<evidence type="ECO:0000256" key="7">
    <source>
        <dbReference type="HAMAP-Rule" id="MF_00687"/>
    </source>
</evidence>
<dbReference type="GO" id="GO:0008697">
    <property type="term" value="F:4-deoxy-L-threo-5-hexosulose-uronate ketol-isomerase activity"/>
    <property type="evidence" value="ECO:0007669"/>
    <property type="project" value="UniProtKB-UniRule"/>
</dbReference>
<gene>
    <name evidence="7 8" type="primary">kduI</name>
    <name evidence="8" type="ORF">JL811_08000</name>
</gene>
<dbReference type="InterPro" id="IPR014710">
    <property type="entry name" value="RmlC-like_jellyroll"/>
</dbReference>
<dbReference type="NCBIfam" id="NF002091">
    <property type="entry name" value="PRK00924.1"/>
    <property type="match status" value="1"/>
</dbReference>
<dbReference type="EC" id="5.3.1.17" evidence="7"/>
<dbReference type="EMBL" id="JAESVN010000003">
    <property type="protein sequence ID" value="MBL4917163.1"/>
    <property type="molecule type" value="Genomic_DNA"/>
</dbReference>
<dbReference type="InterPro" id="IPR021120">
    <property type="entry name" value="KduI/IolB_isomerase"/>
</dbReference>
<dbReference type="AlphaFoldDB" id="A0A8K0Y0I7"/>
<comment type="catalytic activity">
    <reaction evidence="1 7">
        <text>5-dehydro-4-deoxy-D-glucuronate = 3-deoxy-D-glycero-2,5-hexodiulosonate</text>
        <dbReference type="Rhea" id="RHEA:23896"/>
        <dbReference type="ChEBI" id="CHEBI:17117"/>
        <dbReference type="ChEBI" id="CHEBI:29071"/>
        <dbReference type="EC" id="5.3.1.17"/>
    </reaction>
</comment>
<comment type="caution">
    <text evidence="8">The sequence shown here is derived from an EMBL/GenBank/DDBJ whole genome shotgun (WGS) entry which is preliminary data.</text>
</comment>
<dbReference type="RefSeq" id="WP_202687992.1">
    <property type="nucleotide sequence ID" value="NZ_JAESVN010000003.1"/>
</dbReference>
<accession>A0A8K0Y0I7</accession>
<evidence type="ECO:0000313" key="8">
    <source>
        <dbReference type="EMBL" id="MBL4917163.1"/>
    </source>
</evidence>
<dbReference type="PANTHER" id="PTHR38461">
    <property type="entry name" value="4-DEOXY-L-THREO-5-HEXOSULOSE-URONATE KETOL-ISOMERASE"/>
    <property type="match status" value="1"/>
</dbReference>
<dbReference type="PIRSF" id="PIRSF006625">
    <property type="entry name" value="KduI"/>
    <property type="match status" value="1"/>
</dbReference>
<proteinExistence type="inferred from homology"/>
<dbReference type="GO" id="GO:0045490">
    <property type="term" value="P:pectin catabolic process"/>
    <property type="evidence" value="ECO:0007669"/>
    <property type="project" value="UniProtKB-UniRule"/>
</dbReference>
<dbReference type="Proteomes" id="UP000648908">
    <property type="component" value="Unassembled WGS sequence"/>
</dbReference>
<evidence type="ECO:0000256" key="5">
    <source>
        <dbReference type="ARBA" id="ARBA00022833"/>
    </source>
</evidence>
<keyword evidence="5 7" id="KW-0862">Zinc</keyword>
<dbReference type="PANTHER" id="PTHR38461:SF1">
    <property type="entry name" value="4-DEOXY-L-THREO-5-HEXOSULOSE-URONATE KETOL-ISOMERASE"/>
    <property type="match status" value="1"/>
</dbReference>
<evidence type="ECO:0000256" key="2">
    <source>
        <dbReference type="ARBA" id="ARBA00005148"/>
    </source>
</evidence>
<dbReference type="HAMAP" id="MF_00687">
    <property type="entry name" value="KduI"/>
    <property type="match status" value="1"/>
</dbReference>
<keyword evidence="6 7" id="KW-0413">Isomerase</keyword>
<name>A0A8K0Y0I7_9RHOB</name>
<evidence type="ECO:0000313" key="9">
    <source>
        <dbReference type="Proteomes" id="UP000648908"/>
    </source>
</evidence>
<dbReference type="Gene3D" id="2.60.120.10">
    <property type="entry name" value="Jelly Rolls"/>
    <property type="match status" value="1"/>
</dbReference>
<comment type="function">
    <text evidence="7">Catalyzes the isomerization of 5-dehydro-4-deoxy-D-glucuronate to 3-deoxy-D-glycero-2,5-hexodiulosonate.</text>
</comment>
<dbReference type="InterPro" id="IPR011051">
    <property type="entry name" value="RmlC_Cupin_sf"/>
</dbReference>
<dbReference type="Pfam" id="PF04962">
    <property type="entry name" value="KduI"/>
    <property type="match status" value="1"/>
</dbReference>
<evidence type="ECO:0000256" key="3">
    <source>
        <dbReference type="ARBA" id="ARBA00008086"/>
    </source>
</evidence>
<dbReference type="GO" id="GO:0019698">
    <property type="term" value="P:D-galacturonate catabolic process"/>
    <property type="evidence" value="ECO:0007669"/>
    <property type="project" value="TreeGrafter"/>
</dbReference>
<dbReference type="CDD" id="cd20491">
    <property type="entry name" value="cupin_KduI_C"/>
    <property type="match status" value="1"/>
</dbReference>
<feature type="binding site" evidence="7">
    <location>
        <position position="194"/>
    </location>
    <ligand>
        <name>Zn(2+)</name>
        <dbReference type="ChEBI" id="CHEBI:29105"/>
    </ligand>
</feature>